<organism evidence="2 3">
    <name type="scientific">Mycena metata</name>
    <dbReference type="NCBI Taxonomy" id="1033252"/>
    <lineage>
        <taxon>Eukaryota</taxon>
        <taxon>Fungi</taxon>
        <taxon>Dikarya</taxon>
        <taxon>Basidiomycota</taxon>
        <taxon>Agaricomycotina</taxon>
        <taxon>Agaricomycetes</taxon>
        <taxon>Agaricomycetidae</taxon>
        <taxon>Agaricales</taxon>
        <taxon>Marasmiineae</taxon>
        <taxon>Mycenaceae</taxon>
        <taxon>Mycena</taxon>
    </lineage>
</organism>
<accession>A0AAD7MJ25</accession>
<evidence type="ECO:0000313" key="3">
    <source>
        <dbReference type="Proteomes" id="UP001215598"/>
    </source>
</evidence>
<evidence type="ECO:0000313" key="2">
    <source>
        <dbReference type="EMBL" id="KAJ7719848.1"/>
    </source>
</evidence>
<gene>
    <name evidence="2" type="ORF">B0H16DRAFT_1336441</name>
</gene>
<protein>
    <submittedName>
        <fullName evidence="2">Uncharacterized protein</fullName>
    </submittedName>
</protein>
<name>A0AAD7MJ25_9AGAR</name>
<evidence type="ECO:0000256" key="1">
    <source>
        <dbReference type="SAM" id="MobiDB-lite"/>
    </source>
</evidence>
<feature type="region of interest" description="Disordered" evidence="1">
    <location>
        <begin position="156"/>
        <end position="221"/>
    </location>
</feature>
<sequence>MAAFHHHPPTAFDVDADTHTAAAGSATTPTSLRRVRDPNIDPQLYTPSKRMRMMTSALASTSSGSFLVGPAQVTSVSRIPAPVLEGPPSLAPPNWDHLAVPDDAVEGLTWKELIEYAKGMKNDLRNSQQQIRARDGIIESAHATIVVQNLHVEKQSQALHAKETKKKTKREKLPMAGRGHHLTAQEFIDAAERAERQREEEEAAKAKRAGEREVAKEAKEKLQKEWEKIKEDHEKAVDAWKEECDQLLADGVLKRNLPKKPARARKPTAPKRPTTQDDSDGSDDENDDENADD</sequence>
<dbReference type="AlphaFoldDB" id="A0AAD7MJ25"/>
<proteinExistence type="predicted"/>
<dbReference type="EMBL" id="JARKIB010000247">
    <property type="protein sequence ID" value="KAJ7719848.1"/>
    <property type="molecule type" value="Genomic_DNA"/>
</dbReference>
<reference evidence="2" key="1">
    <citation type="submission" date="2023-03" db="EMBL/GenBank/DDBJ databases">
        <title>Massive genome expansion in bonnet fungi (Mycena s.s.) driven by repeated elements and novel gene families across ecological guilds.</title>
        <authorList>
            <consortium name="Lawrence Berkeley National Laboratory"/>
            <person name="Harder C.B."/>
            <person name="Miyauchi S."/>
            <person name="Viragh M."/>
            <person name="Kuo A."/>
            <person name="Thoen E."/>
            <person name="Andreopoulos B."/>
            <person name="Lu D."/>
            <person name="Skrede I."/>
            <person name="Drula E."/>
            <person name="Henrissat B."/>
            <person name="Morin E."/>
            <person name="Kohler A."/>
            <person name="Barry K."/>
            <person name="LaButti K."/>
            <person name="Morin E."/>
            <person name="Salamov A."/>
            <person name="Lipzen A."/>
            <person name="Mereny Z."/>
            <person name="Hegedus B."/>
            <person name="Baldrian P."/>
            <person name="Stursova M."/>
            <person name="Weitz H."/>
            <person name="Taylor A."/>
            <person name="Grigoriev I.V."/>
            <person name="Nagy L.G."/>
            <person name="Martin F."/>
            <person name="Kauserud H."/>
        </authorList>
    </citation>
    <scope>NUCLEOTIDE SEQUENCE</scope>
    <source>
        <strain evidence="2">CBHHK182m</strain>
    </source>
</reference>
<feature type="region of interest" description="Disordered" evidence="1">
    <location>
        <begin position="23"/>
        <end position="45"/>
    </location>
</feature>
<comment type="caution">
    <text evidence="2">The sequence shown here is derived from an EMBL/GenBank/DDBJ whole genome shotgun (WGS) entry which is preliminary data.</text>
</comment>
<feature type="compositionally biased region" description="Acidic residues" evidence="1">
    <location>
        <begin position="277"/>
        <end position="293"/>
    </location>
</feature>
<keyword evidence="3" id="KW-1185">Reference proteome</keyword>
<dbReference type="Proteomes" id="UP001215598">
    <property type="component" value="Unassembled WGS sequence"/>
</dbReference>
<feature type="region of interest" description="Disordered" evidence="1">
    <location>
        <begin position="249"/>
        <end position="293"/>
    </location>
</feature>
<feature type="compositionally biased region" description="Basic and acidic residues" evidence="1">
    <location>
        <begin position="190"/>
        <end position="221"/>
    </location>
</feature>
<feature type="compositionally biased region" description="Basic residues" evidence="1">
    <location>
        <begin position="256"/>
        <end position="269"/>
    </location>
</feature>